<sequence precursor="true">MATGKSLSILLSVVLAATFAQPAFAQLKEKQTKRAAIVFMVAGQSNAGGCGVFGQKEEERPVWGKDRDFPRGSTADAVGLPTNAADYTHSYIWMPDAGFERFDPWVNTRPPKRDARVHGMELPVLHELEERFPDNDLYVIKYGPSGRNLYKDWNPEQENSHYALWLDWCNRGMTQLNKEYPEVRVVGMYWDQGESDKKKADEYHANLKNFIAVFRKDSGIPDLKVFVRKHIYDFQNVEVLADAQKRVCDEDKQCYLLDIDLGDPAKNFETWSYQPNNIHLSSKGFAELTRQLFEKILDDATVDSFSLYSPR</sequence>
<dbReference type="InterPro" id="IPR036514">
    <property type="entry name" value="SGNH_hydro_sf"/>
</dbReference>
<feature type="chain" id="PRO_5021986373" description="Sialate O-acetylesterase domain-containing protein" evidence="2">
    <location>
        <begin position="26"/>
        <end position="311"/>
    </location>
</feature>
<dbReference type="OrthoDB" id="9795554at2"/>
<dbReference type="EMBL" id="CP036433">
    <property type="protein sequence ID" value="QDU97380.1"/>
    <property type="molecule type" value="Genomic_DNA"/>
</dbReference>
<dbReference type="KEGG" id="lcre:Pla8534_52260"/>
<evidence type="ECO:0000256" key="1">
    <source>
        <dbReference type="ARBA" id="ARBA00022801"/>
    </source>
</evidence>
<dbReference type="PANTHER" id="PTHR31988">
    <property type="entry name" value="ESTERASE, PUTATIVE (DUF303)-RELATED"/>
    <property type="match status" value="1"/>
</dbReference>
<reference evidence="4 5" key="1">
    <citation type="submission" date="2019-02" db="EMBL/GenBank/DDBJ databases">
        <title>Deep-cultivation of Planctomycetes and their phenomic and genomic characterization uncovers novel biology.</title>
        <authorList>
            <person name="Wiegand S."/>
            <person name="Jogler M."/>
            <person name="Boedeker C."/>
            <person name="Pinto D."/>
            <person name="Vollmers J."/>
            <person name="Rivas-Marin E."/>
            <person name="Kohn T."/>
            <person name="Peeters S.H."/>
            <person name="Heuer A."/>
            <person name="Rast P."/>
            <person name="Oberbeckmann S."/>
            <person name="Bunk B."/>
            <person name="Jeske O."/>
            <person name="Meyerdierks A."/>
            <person name="Storesund J.E."/>
            <person name="Kallscheuer N."/>
            <person name="Luecker S."/>
            <person name="Lage O.M."/>
            <person name="Pohl T."/>
            <person name="Merkel B.J."/>
            <person name="Hornburger P."/>
            <person name="Mueller R.-W."/>
            <person name="Bruemmer F."/>
            <person name="Labrenz M."/>
            <person name="Spormann A.M."/>
            <person name="Op den Camp H."/>
            <person name="Overmann J."/>
            <person name="Amann R."/>
            <person name="Jetten M.S.M."/>
            <person name="Mascher T."/>
            <person name="Medema M.H."/>
            <person name="Devos D.P."/>
            <person name="Kaster A.-K."/>
            <person name="Ovreas L."/>
            <person name="Rohde M."/>
            <person name="Galperin M.Y."/>
            <person name="Jogler C."/>
        </authorList>
    </citation>
    <scope>NUCLEOTIDE SEQUENCE [LARGE SCALE GENOMIC DNA]</scope>
    <source>
        <strain evidence="4 5">Pla85_3_4</strain>
    </source>
</reference>
<organism evidence="4 5">
    <name type="scientific">Lignipirellula cremea</name>
    <dbReference type="NCBI Taxonomy" id="2528010"/>
    <lineage>
        <taxon>Bacteria</taxon>
        <taxon>Pseudomonadati</taxon>
        <taxon>Planctomycetota</taxon>
        <taxon>Planctomycetia</taxon>
        <taxon>Pirellulales</taxon>
        <taxon>Pirellulaceae</taxon>
        <taxon>Lignipirellula</taxon>
    </lineage>
</organism>
<dbReference type="Gene3D" id="3.40.50.1110">
    <property type="entry name" value="SGNH hydrolase"/>
    <property type="match status" value="1"/>
</dbReference>
<dbReference type="AlphaFoldDB" id="A0A518DZW0"/>
<name>A0A518DZW0_9BACT</name>
<protein>
    <recommendedName>
        <fullName evidence="3">Sialate O-acetylesterase domain-containing protein</fullName>
    </recommendedName>
</protein>
<dbReference type="Pfam" id="PF03629">
    <property type="entry name" value="SASA"/>
    <property type="match status" value="1"/>
</dbReference>
<dbReference type="Proteomes" id="UP000317648">
    <property type="component" value="Chromosome"/>
</dbReference>
<dbReference type="GO" id="GO:0016788">
    <property type="term" value="F:hydrolase activity, acting on ester bonds"/>
    <property type="evidence" value="ECO:0007669"/>
    <property type="project" value="UniProtKB-ARBA"/>
</dbReference>
<evidence type="ECO:0000259" key="3">
    <source>
        <dbReference type="Pfam" id="PF03629"/>
    </source>
</evidence>
<keyword evidence="2" id="KW-0732">Signal</keyword>
<keyword evidence="1" id="KW-0378">Hydrolase</keyword>
<dbReference type="InterPro" id="IPR052940">
    <property type="entry name" value="Carb_Esterase_6"/>
</dbReference>
<dbReference type="InterPro" id="IPR005181">
    <property type="entry name" value="SASA"/>
</dbReference>
<evidence type="ECO:0000313" key="4">
    <source>
        <dbReference type="EMBL" id="QDU97380.1"/>
    </source>
</evidence>
<dbReference type="RefSeq" id="WP_145056162.1">
    <property type="nucleotide sequence ID" value="NZ_CP036433.1"/>
</dbReference>
<keyword evidence="5" id="KW-1185">Reference proteome</keyword>
<proteinExistence type="predicted"/>
<feature type="domain" description="Sialate O-acetylesterase" evidence="3">
    <location>
        <begin position="38"/>
        <end position="297"/>
    </location>
</feature>
<gene>
    <name evidence="4" type="ORF">Pla8534_52260</name>
</gene>
<feature type="signal peptide" evidence="2">
    <location>
        <begin position="1"/>
        <end position="25"/>
    </location>
</feature>
<dbReference type="SUPFAM" id="SSF52266">
    <property type="entry name" value="SGNH hydrolase"/>
    <property type="match status" value="1"/>
</dbReference>
<dbReference type="PANTHER" id="PTHR31988:SF19">
    <property type="entry name" value="9-O-ACETYL-N-ACETYLNEURAMINIC ACID DEACETYLASE-RELATED"/>
    <property type="match status" value="1"/>
</dbReference>
<evidence type="ECO:0000256" key="2">
    <source>
        <dbReference type="SAM" id="SignalP"/>
    </source>
</evidence>
<accession>A0A518DZW0</accession>
<evidence type="ECO:0000313" key="5">
    <source>
        <dbReference type="Proteomes" id="UP000317648"/>
    </source>
</evidence>